<dbReference type="GeneTree" id="ENSGT00390000005599"/>
<dbReference type="Pfam" id="PF13094">
    <property type="entry name" value="CENP-Q"/>
    <property type="match status" value="1"/>
</dbReference>
<feature type="compositionally biased region" description="Basic residues" evidence="9">
    <location>
        <begin position="15"/>
        <end position="26"/>
    </location>
</feature>
<dbReference type="CTD" id="55166"/>
<organism evidence="10 11">
    <name type="scientific">Hippocampus comes</name>
    <name type="common">Tiger tail seahorse</name>
    <dbReference type="NCBI Taxonomy" id="109280"/>
    <lineage>
        <taxon>Eukaryota</taxon>
        <taxon>Metazoa</taxon>
        <taxon>Chordata</taxon>
        <taxon>Craniata</taxon>
        <taxon>Vertebrata</taxon>
        <taxon>Euteleostomi</taxon>
        <taxon>Actinopterygii</taxon>
        <taxon>Neopterygii</taxon>
        <taxon>Teleostei</taxon>
        <taxon>Neoteleostei</taxon>
        <taxon>Acanthomorphata</taxon>
        <taxon>Syngnathiaria</taxon>
        <taxon>Syngnathiformes</taxon>
        <taxon>Syngnathoidei</taxon>
        <taxon>Syngnathidae</taxon>
        <taxon>Hippocampus</taxon>
    </lineage>
</organism>
<dbReference type="Proteomes" id="UP000264820">
    <property type="component" value="Unplaced"/>
</dbReference>
<dbReference type="GO" id="GO:0000775">
    <property type="term" value="C:chromosome, centromeric region"/>
    <property type="evidence" value="ECO:0007669"/>
    <property type="project" value="UniProtKB-SubCell"/>
</dbReference>
<keyword evidence="6" id="KW-0539">Nucleus</keyword>
<dbReference type="RefSeq" id="XP_019731909.1">
    <property type="nucleotide sequence ID" value="XM_019876350.1"/>
</dbReference>
<reference evidence="10" key="1">
    <citation type="submission" date="2025-08" db="UniProtKB">
        <authorList>
            <consortium name="Ensembl"/>
        </authorList>
    </citation>
    <scope>IDENTIFICATION</scope>
</reference>
<dbReference type="PANTHER" id="PTHR31345:SF3">
    <property type="entry name" value="CENTROMERE PROTEIN Q"/>
    <property type="match status" value="1"/>
</dbReference>
<evidence type="ECO:0000313" key="11">
    <source>
        <dbReference type="Proteomes" id="UP000264820"/>
    </source>
</evidence>
<feature type="region of interest" description="Disordered" evidence="9">
    <location>
        <begin position="1"/>
        <end position="64"/>
    </location>
</feature>
<dbReference type="InterPro" id="IPR025212">
    <property type="entry name" value="CAD_CENP-Q"/>
</dbReference>
<keyword evidence="8" id="KW-0175">Coiled coil</keyword>
<evidence type="ECO:0000256" key="8">
    <source>
        <dbReference type="SAM" id="Coils"/>
    </source>
</evidence>
<dbReference type="OrthoDB" id="8927710at2759"/>
<dbReference type="GeneID" id="109519676"/>
<evidence type="ECO:0000256" key="7">
    <source>
        <dbReference type="ARBA" id="ARBA00023328"/>
    </source>
</evidence>
<dbReference type="OMA" id="LESKIHW"/>
<accession>A0A3Q2YYK8</accession>
<comment type="similarity">
    <text evidence="3">Belongs to the CENP-Q/OKP1 family.</text>
</comment>
<sequence>MKPLRGSHREASKIPRLKNKSKKKTHPVTDHPDSPPADDNNGATERRSSTKKRKASETAPKVKVSKNLKQIQRSSIIALENVMNIAILTTLGLRRKEKKESQEHLNIVKKRFLIHCAELQVPVQKHDELGHSWQRRHREESRKHEAGKQTLTSLEEDLKAVVSALESTEEQKSSLEHACSFLREQLEEEEEKAKEILQRSEQAVLALPSHPPRTEETTLEALLRKQVPDKDCETVSRELEEILQKSETEKKKCHAPNLHKHINNM</sequence>
<dbReference type="GO" id="GO:0005634">
    <property type="term" value="C:nucleus"/>
    <property type="evidence" value="ECO:0007669"/>
    <property type="project" value="UniProtKB-SubCell"/>
</dbReference>
<evidence type="ECO:0000256" key="3">
    <source>
        <dbReference type="ARBA" id="ARBA00008191"/>
    </source>
</evidence>
<evidence type="ECO:0000256" key="1">
    <source>
        <dbReference type="ARBA" id="ARBA00004123"/>
    </source>
</evidence>
<evidence type="ECO:0000256" key="4">
    <source>
        <dbReference type="ARBA" id="ARBA00016397"/>
    </source>
</evidence>
<evidence type="ECO:0000313" key="10">
    <source>
        <dbReference type="Ensembl" id="ENSHCOP00000018742.1"/>
    </source>
</evidence>
<proteinExistence type="inferred from homology"/>
<feature type="coiled-coil region" evidence="8">
    <location>
        <begin position="151"/>
        <end position="206"/>
    </location>
</feature>
<evidence type="ECO:0000256" key="2">
    <source>
        <dbReference type="ARBA" id="ARBA00004584"/>
    </source>
</evidence>
<comment type="subcellular location">
    <subcellularLocation>
        <location evidence="2">Chromosome</location>
        <location evidence="2">Centromere</location>
    </subcellularLocation>
    <subcellularLocation>
        <location evidence="1">Nucleus</location>
    </subcellularLocation>
</comment>
<dbReference type="STRING" id="109280.ENSHCOP00000018742"/>
<evidence type="ECO:0000256" key="5">
    <source>
        <dbReference type="ARBA" id="ARBA00022454"/>
    </source>
</evidence>
<name>A0A3Q2YYK8_HIPCM</name>
<keyword evidence="11" id="KW-1185">Reference proteome</keyword>
<dbReference type="AlphaFoldDB" id="A0A3Q2YYK8"/>
<reference evidence="10" key="2">
    <citation type="submission" date="2025-09" db="UniProtKB">
        <authorList>
            <consortium name="Ensembl"/>
        </authorList>
    </citation>
    <scope>IDENTIFICATION</scope>
</reference>
<dbReference type="Ensembl" id="ENSHCOT00000010498.1">
    <property type="protein sequence ID" value="ENSHCOP00000018742.1"/>
    <property type="gene ID" value="ENSHCOG00000003509.1"/>
</dbReference>
<protein>
    <recommendedName>
        <fullName evidence="4">Centromere protein Q</fullName>
    </recommendedName>
</protein>
<evidence type="ECO:0000256" key="9">
    <source>
        <dbReference type="SAM" id="MobiDB-lite"/>
    </source>
</evidence>
<dbReference type="PANTHER" id="PTHR31345">
    <property type="entry name" value="CENTROMERE PROTEIN Q"/>
    <property type="match status" value="1"/>
</dbReference>
<evidence type="ECO:0000256" key="6">
    <source>
        <dbReference type="ARBA" id="ARBA00023242"/>
    </source>
</evidence>
<dbReference type="KEGG" id="hcq:109519676"/>
<keyword evidence="5" id="KW-0158">Chromosome</keyword>
<keyword evidence="7" id="KW-0137">Centromere</keyword>